<dbReference type="Proteomes" id="UP001431449">
    <property type="component" value="Unassembled WGS sequence"/>
</dbReference>
<evidence type="ECO:0000313" key="2">
    <source>
        <dbReference type="EMBL" id="MCK7593362.1"/>
    </source>
</evidence>
<name>A0ABT0GFN9_9GAMM</name>
<dbReference type="InterPro" id="IPR002545">
    <property type="entry name" value="CheW-lke_dom"/>
</dbReference>
<comment type="caution">
    <text evidence="2">The sequence shown here is derived from an EMBL/GenBank/DDBJ whole genome shotgun (WGS) entry which is preliminary data.</text>
</comment>
<dbReference type="SMART" id="SM00260">
    <property type="entry name" value="CheW"/>
    <property type="match status" value="1"/>
</dbReference>
<dbReference type="RefSeq" id="WP_248206784.1">
    <property type="nucleotide sequence ID" value="NZ_JALNMH010000004.1"/>
</dbReference>
<accession>A0ABT0GFN9</accession>
<evidence type="ECO:0000259" key="1">
    <source>
        <dbReference type="PROSITE" id="PS50851"/>
    </source>
</evidence>
<organism evidence="2 3">
    <name type="scientific">Pseudomarimonas salicorniae</name>
    <dbReference type="NCBI Taxonomy" id="2933270"/>
    <lineage>
        <taxon>Bacteria</taxon>
        <taxon>Pseudomonadati</taxon>
        <taxon>Pseudomonadota</taxon>
        <taxon>Gammaproteobacteria</taxon>
        <taxon>Lysobacterales</taxon>
        <taxon>Lysobacteraceae</taxon>
        <taxon>Pseudomarimonas</taxon>
    </lineage>
</organism>
<proteinExistence type="predicted"/>
<protein>
    <submittedName>
        <fullName evidence="2">Chemotaxis protein CheW</fullName>
    </submittedName>
</protein>
<dbReference type="Gene3D" id="2.40.50.180">
    <property type="entry name" value="CheA-289, Domain 4"/>
    <property type="match status" value="1"/>
</dbReference>
<dbReference type="Pfam" id="PF01584">
    <property type="entry name" value="CheW"/>
    <property type="match status" value="1"/>
</dbReference>
<gene>
    <name evidence="2" type="ORF">M0G41_06735</name>
</gene>
<feature type="domain" description="CheW-like" evidence="1">
    <location>
        <begin position="32"/>
        <end position="167"/>
    </location>
</feature>
<dbReference type="PROSITE" id="PS50851">
    <property type="entry name" value="CHEW"/>
    <property type="match status" value="1"/>
</dbReference>
<reference evidence="2" key="1">
    <citation type="submission" date="2022-04" db="EMBL/GenBank/DDBJ databases">
        <title>Lysobacter sp. CAU 1642 isolated from sea sand.</title>
        <authorList>
            <person name="Kim W."/>
        </authorList>
    </citation>
    <scope>NUCLEOTIDE SEQUENCE</scope>
    <source>
        <strain evidence="2">CAU 1642</strain>
    </source>
</reference>
<sequence length="172" mass="18373">MSGAHAVQSAEQLRQAFDSAFAIERESASEGAGSLLRIAVGAEARVYVMDLSGLALVRKSPRIVPLPGAAAELRGLATMRGRTVPVFSLARLLGLAVGREPGWTVGVGAELDFALQFEQLEAIIQVRPSQLREAPNEQLRHVRSLCVVGTTSLPVLDIESIRGAIRPDARKP</sequence>
<keyword evidence="3" id="KW-1185">Reference proteome</keyword>
<dbReference type="InterPro" id="IPR036061">
    <property type="entry name" value="CheW-like_dom_sf"/>
</dbReference>
<evidence type="ECO:0000313" key="3">
    <source>
        <dbReference type="Proteomes" id="UP001431449"/>
    </source>
</evidence>
<dbReference type="Gene3D" id="2.30.30.40">
    <property type="entry name" value="SH3 Domains"/>
    <property type="match status" value="1"/>
</dbReference>
<dbReference type="EMBL" id="JALNMH010000004">
    <property type="protein sequence ID" value="MCK7593362.1"/>
    <property type="molecule type" value="Genomic_DNA"/>
</dbReference>
<dbReference type="SUPFAM" id="SSF50341">
    <property type="entry name" value="CheW-like"/>
    <property type="match status" value="1"/>
</dbReference>